<dbReference type="Gene3D" id="1.10.260.40">
    <property type="entry name" value="lambda repressor-like DNA-binding domains"/>
    <property type="match status" value="1"/>
</dbReference>
<dbReference type="RefSeq" id="WP_326508129.1">
    <property type="nucleotide sequence ID" value="NZ_JAWIIV010000018.1"/>
</dbReference>
<keyword evidence="2" id="KW-1133">Transmembrane helix</keyword>
<dbReference type="Proteomes" id="UP001352263">
    <property type="component" value="Unassembled WGS sequence"/>
</dbReference>
<feature type="region of interest" description="Disordered" evidence="1">
    <location>
        <begin position="1"/>
        <end position="30"/>
    </location>
</feature>
<reference evidence="4 5" key="1">
    <citation type="submission" date="2023-10" db="EMBL/GenBank/DDBJ databases">
        <title>Noviherbaspirillum sp. CPCC 100848 genome assembly.</title>
        <authorList>
            <person name="Li X.Y."/>
            <person name="Fang X.M."/>
        </authorList>
    </citation>
    <scope>NUCLEOTIDE SEQUENCE [LARGE SCALE GENOMIC DNA]</scope>
    <source>
        <strain evidence="4 5">CPCC 100848</strain>
    </source>
</reference>
<dbReference type="PANTHER" id="PTHR34475">
    <property type="match status" value="1"/>
</dbReference>
<feature type="compositionally biased region" description="Polar residues" evidence="1">
    <location>
        <begin position="167"/>
        <end position="186"/>
    </location>
</feature>
<keyword evidence="2" id="KW-0812">Transmembrane</keyword>
<organism evidence="4 5">
    <name type="scientific">Noviherbaspirillum album</name>
    <dbReference type="NCBI Taxonomy" id="3080276"/>
    <lineage>
        <taxon>Bacteria</taxon>
        <taxon>Pseudomonadati</taxon>
        <taxon>Pseudomonadota</taxon>
        <taxon>Betaproteobacteria</taxon>
        <taxon>Burkholderiales</taxon>
        <taxon>Oxalobacteraceae</taxon>
        <taxon>Noviherbaspirillum</taxon>
    </lineage>
</organism>
<gene>
    <name evidence="4" type="ORF">RY831_19885</name>
</gene>
<dbReference type="Pfam" id="PF13413">
    <property type="entry name" value="HTH_25"/>
    <property type="match status" value="1"/>
</dbReference>
<dbReference type="PANTHER" id="PTHR34475:SF1">
    <property type="entry name" value="CYTOSKELETON PROTEIN RODZ"/>
    <property type="match status" value="1"/>
</dbReference>
<name>A0ABU6JCR4_9BURK</name>
<dbReference type="Pfam" id="PF13464">
    <property type="entry name" value="RodZ_C"/>
    <property type="match status" value="1"/>
</dbReference>
<feature type="transmembrane region" description="Helical" evidence="2">
    <location>
        <begin position="131"/>
        <end position="150"/>
    </location>
</feature>
<proteinExistence type="predicted"/>
<feature type="region of interest" description="Disordered" evidence="1">
    <location>
        <begin position="167"/>
        <end position="261"/>
    </location>
</feature>
<dbReference type="SMART" id="SM00530">
    <property type="entry name" value="HTH_XRE"/>
    <property type="match status" value="1"/>
</dbReference>
<dbReference type="InterPro" id="IPR050400">
    <property type="entry name" value="Bact_Cytoskel_RodZ"/>
</dbReference>
<dbReference type="InterPro" id="IPR025194">
    <property type="entry name" value="RodZ-like_C"/>
</dbReference>
<keyword evidence="2" id="KW-0472">Membrane</keyword>
<evidence type="ECO:0000256" key="1">
    <source>
        <dbReference type="SAM" id="MobiDB-lite"/>
    </source>
</evidence>
<feature type="domain" description="HTH cro/C1-type" evidence="3">
    <location>
        <begin position="28"/>
        <end position="84"/>
    </location>
</feature>
<evidence type="ECO:0000259" key="3">
    <source>
        <dbReference type="SMART" id="SM00530"/>
    </source>
</evidence>
<accession>A0ABU6JCR4</accession>
<dbReference type="CDD" id="cd00093">
    <property type="entry name" value="HTH_XRE"/>
    <property type="match status" value="1"/>
</dbReference>
<dbReference type="SUPFAM" id="SSF47413">
    <property type="entry name" value="lambda repressor-like DNA-binding domains"/>
    <property type="match status" value="1"/>
</dbReference>
<evidence type="ECO:0000313" key="5">
    <source>
        <dbReference type="Proteomes" id="UP001352263"/>
    </source>
</evidence>
<evidence type="ECO:0000256" key="2">
    <source>
        <dbReference type="SAM" id="Phobius"/>
    </source>
</evidence>
<dbReference type="InterPro" id="IPR001387">
    <property type="entry name" value="Cro/C1-type_HTH"/>
</dbReference>
<comment type="caution">
    <text evidence="4">The sequence shown here is derived from an EMBL/GenBank/DDBJ whole genome shotgun (WGS) entry which is preliminary data.</text>
</comment>
<sequence length="340" mass="34464">MNEPGLNDQAMPGDTGREQPVPASPGARLAAGRQERGWTIEQVAGQLNLAPRQVIALEADDYPSLPGMATARGFVRQYAKLLKIDAAPLLASLGGETMVAQELVRPRQNLSTPFSEARLPSMNARTGGGTAKWIVAGVAIAAIGAVVFALQQGVDFAGMSQSASSQVRDGLSQINTPSAPDSQGASTPPAPDSVSASPEPVNAQPPLDPAAASDPRNPAQPAQSTAQGAADDSPAQQSASPAVPATTAAAAAPSTSASPADGANSLVIRVRQDSWVEVRSAGGKPLIARVVKAGETETFDVTDPVAVVIGNASGVDATLRGTPVELKAPGNGNVARLTLK</sequence>
<feature type="compositionally biased region" description="Low complexity" evidence="1">
    <location>
        <begin position="226"/>
        <end position="260"/>
    </location>
</feature>
<dbReference type="InterPro" id="IPR010982">
    <property type="entry name" value="Lambda_DNA-bd_dom_sf"/>
</dbReference>
<protein>
    <submittedName>
        <fullName evidence="4">DUF4115 domain-containing protein</fullName>
    </submittedName>
</protein>
<evidence type="ECO:0000313" key="4">
    <source>
        <dbReference type="EMBL" id="MEC4721429.1"/>
    </source>
</evidence>
<keyword evidence="5" id="KW-1185">Reference proteome</keyword>
<dbReference type="EMBL" id="JAWIIV010000018">
    <property type="protein sequence ID" value="MEC4721429.1"/>
    <property type="molecule type" value="Genomic_DNA"/>
</dbReference>